<keyword evidence="1" id="KW-1133">Transmembrane helix</keyword>
<keyword evidence="1" id="KW-0812">Transmembrane</keyword>
<keyword evidence="4" id="KW-1185">Reference proteome</keyword>
<feature type="transmembrane region" description="Helical" evidence="1">
    <location>
        <begin position="43"/>
        <end position="61"/>
    </location>
</feature>
<dbReference type="EMBL" id="VAUV01000003">
    <property type="protein sequence ID" value="TLD72097.1"/>
    <property type="molecule type" value="Genomic_DNA"/>
</dbReference>
<feature type="chain" id="PRO_5024280294" evidence="2">
    <location>
        <begin position="28"/>
        <end position="162"/>
    </location>
</feature>
<dbReference type="AlphaFoldDB" id="A0A5R8KIK2"/>
<evidence type="ECO:0000256" key="1">
    <source>
        <dbReference type="SAM" id="Phobius"/>
    </source>
</evidence>
<dbReference type="PROSITE" id="PS51257">
    <property type="entry name" value="PROKAR_LIPOPROTEIN"/>
    <property type="match status" value="1"/>
</dbReference>
<gene>
    <name evidence="3" type="ORF">FEM03_05055</name>
</gene>
<protein>
    <submittedName>
        <fullName evidence="3">DUF3302 domain-containing protein</fullName>
    </submittedName>
</protein>
<dbReference type="Proteomes" id="UP000306196">
    <property type="component" value="Unassembled WGS sequence"/>
</dbReference>
<feature type="signal peptide" evidence="2">
    <location>
        <begin position="1"/>
        <end position="27"/>
    </location>
</feature>
<accession>A0A5R8KIK2</accession>
<sequence>MKPFNFIRRHFFVFSAGLLACPASAHASLFKGEALDKVAEGMSWLALIIAPIVLIGVFLILHIMPEKIAEKKKHPQTPAIQCLCLLSLFFGGLLWPLAWLWAYSKPVLHKLAYGTDVDESVGHHGNKKDAPLVANDETQKLRDQIATLEAQLAASNLKGRKA</sequence>
<keyword evidence="1" id="KW-0472">Membrane</keyword>
<dbReference type="OrthoDB" id="5522885at2"/>
<evidence type="ECO:0000256" key="2">
    <source>
        <dbReference type="SAM" id="SignalP"/>
    </source>
</evidence>
<organism evidence="3 4">
    <name type="scientific">Phragmitibacter flavus</name>
    <dbReference type="NCBI Taxonomy" id="2576071"/>
    <lineage>
        <taxon>Bacteria</taxon>
        <taxon>Pseudomonadati</taxon>
        <taxon>Verrucomicrobiota</taxon>
        <taxon>Verrucomicrobiia</taxon>
        <taxon>Verrucomicrobiales</taxon>
        <taxon>Verrucomicrobiaceae</taxon>
        <taxon>Phragmitibacter</taxon>
    </lineage>
</organism>
<comment type="caution">
    <text evidence="3">The sequence shown here is derived from an EMBL/GenBank/DDBJ whole genome shotgun (WGS) entry which is preliminary data.</text>
</comment>
<dbReference type="RefSeq" id="WP_138085101.1">
    <property type="nucleotide sequence ID" value="NZ_VAUV01000003.1"/>
</dbReference>
<evidence type="ECO:0000313" key="3">
    <source>
        <dbReference type="EMBL" id="TLD72097.1"/>
    </source>
</evidence>
<proteinExistence type="predicted"/>
<name>A0A5R8KIK2_9BACT</name>
<evidence type="ECO:0000313" key="4">
    <source>
        <dbReference type="Proteomes" id="UP000306196"/>
    </source>
</evidence>
<dbReference type="InterPro" id="IPR011223">
    <property type="entry name" value="UCP028770"/>
</dbReference>
<dbReference type="Pfam" id="PF11742">
    <property type="entry name" value="DUF3302"/>
    <property type="match status" value="1"/>
</dbReference>
<reference evidence="3 4" key="1">
    <citation type="submission" date="2019-05" db="EMBL/GenBank/DDBJ databases">
        <title>Verrucobacter flavum gen. nov., sp. nov. a new member of the family Verrucomicrobiaceae.</title>
        <authorList>
            <person name="Szuroczki S."/>
            <person name="Abbaszade G."/>
            <person name="Szabo A."/>
            <person name="Felfoldi T."/>
            <person name="Schumann P."/>
            <person name="Boka K."/>
            <person name="Keki Z."/>
            <person name="Toumi M."/>
            <person name="Toth E."/>
        </authorList>
    </citation>
    <scope>NUCLEOTIDE SEQUENCE [LARGE SCALE GENOMIC DNA]</scope>
    <source>
        <strain evidence="3 4">MG-N-17</strain>
    </source>
</reference>
<keyword evidence="2" id="KW-0732">Signal</keyword>
<feature type="transmembrane region" description="Helical" evidence="1">
    <location>
        <begin position="82"/>
        <end position="102"/>
    </location>
</feature>